<evidence type="ECO:0000313" key="2">
    <source>
        <dbReference type="EMBL" id="TRY74434.1"/>
    </source>
</evidence>
<evidence type="ECO:0000259" key="1">
    <source>
        <dbReference type="Pfam" id="PF00564"/>
    </source>
</evidence>
<feature type="domain" description="PB1" evidence="1">
    <location>
        <begin position="37"/>
        <end position="91"/>
    </location>
</feature>
<accession>A0A553P9S9</accession>
<dbReference type="Proteomes" id="UP000318571">
    <property type="component" value="Chromosome 2"/>
</dbReference>
<dbReference type="Pfam" id="PF00564">
    <property type="entry name" value="PB1"/>
    <property type="match status" value="1"/>
</dbReference>
<organism evidence="2 3">
    <name type="scientific">Tigriopus californicus</name>
    <name type="common">Marine copepod</name>
    <dbReference type="NCBI Taxonomy" id="6832"/>
    <lineage>
        <taxon>Eukaryota</taxon>
        <taxon>Metazoa</taxon>
        <taxon>Ecdysozoa</taxon>
        <taxon>Arthropoda</taxon>
        <taxon>Crustacea</taxon>
        <taxon>Multicrustacea</taxon>
        <taxon>Hexanauplia</taxon>
        <taxon>Copepoda</taxon>
        <taxon>Harpacticoida</taxon>
        <taxon>Harpacticidae</taxon>
        <taxon>Tigriopus</taxon>
    </lineage>
</organism>
<proteinExistence type="predicted"/>
<dbReference type="EMBL" id="VCGU01000005">
    <property type="protein sequence ID" value="TRY74434.1"/>
    <property type="molecule type" value="Genomic_DNA"/>
</dbReference>
<reference evidence="2 3" key="1">
    <citation type="journal article" date="2018" name="Nat. Ecol. Evol.">
        <title>Genomic signatures of mitonuclear coevolution across populations of Tigriopus californicus.</title>
        <authorList>
            <person name="Barreto F.S."/>
            <person name="Watson E.T."/>
            <person name="Lima T.G."/>
            <person name="Willett C.S."/>
            <person name="Edmands S."/>
            <person name="Li W."/>
            <person name="Burton R.S."/>
        </authorList>
    </citation>
    <scope>NUCLEOTIDE SEQUENCE [LARGE SCALE GENOMIC DNA]</scope>
    <source>
        <strain evidence="2 3">San Diego</strain>
    </source>
</reference>
<dbReference type="SUPFAM" id="SSF54277">
    <property type="entry name" value="CAD &amp; PB1 domains"/>
    <property type="match status" value="1"/>
</dbReference>
<protein>
    <recommendedName>
        <fullName evidence="1">PB1 domain-containing protein</fullName>
    </recommendedName>
</protein>
<sequence length="97" mass="11243">MVKAKQKWKGVVCNGGIGKMSTSYKVFLHAEGEDDNIRRFMARKSFVCVLKMLKDMYPKLKDETFDVTWKDNVNDMVTIDNDDDLILALTEMFLLED</sequence>
<keyword evidence="3" id="KW-1185">Reference proteome</keyword>
<name>A0A553P9S9_TIGCA</name>
<comment type="caution">
    <text evidence="2">The sequence shown here is derived from an EMBL/GenBank/DDBJ whole genome shotgun (WGS) entry which is preliminary data.</text>
</comment>
<dbReference type="InterPro" id="IPR000270">
    <property type="entry name" value="PB1_dom"/>
</dbReference>
<gene>
    <name evidence="2" type="ORF">TCAL_05029</name>
</gene>
<dbReference type="Gene3D" id="3.10.20.90">
    <property type="entry name" value="Phosphatidylinositol 3-kinase Catalytic Subunit, Chain A, domain 1"/>
    <property type="match status" value="1"/>
</dbReference>
<dbReference type="AlphaFoldDB" id="A0A553P9S9"/>
<evidence type="ECO:0000313" key="3">
    <source>
        <dbReference type="Proteomes" id="UP000318571"/>
    </source>
</evidence>